<dbReference type="GO" id="GO:0008270">
    <property type="term" value="F:zinc ion binding"/>
    <property type="evidence" value="ECO:0007669"/>
    <property type="project" value="InterPro"/>
</dbReference>
<comment type="function">
    <text evidence="10">Na(+)/H(+) antiporter that extrudes sodium in exchange for external protons.</text>
</comment>
<dbReference type="Pfam" id="PF02148">
    <property type="entry name" value="zf-UBP"/>
    <property type="match status" value="1"/>
</dbReference>
<dbReference type="NCBIfam" id="TIGR00831">
    <property type="entry name" value="a_cpa1"/>
    <property type="match status" value="1"/>
</dbReference>
<feature type="transmembrane region" description="Helical" evidence="10">
    <location>
        <begin position="371"/>
        <end position="392"/>
    </location>
</feature>
<dbReference type="InterPro" id="IPR001607">
    <property type="entry name" value="Znf_UBP"/>
</dbReference>
<dbReference type="PROSITE" id="PS50271">
    <property type="entry name" value="ZF_UBP"/>
    <property type="match status" value="1"/>
</dbReference>
<dbReference type="Pfam" id="PF00999">
    <property type="entry name" value="Na_H_Exchanger"/>
    <property type="match status" value="1"/>
</dbReference>
<name>A0AAE3YHW0_9MICC</name>
<evidence type="ECO:0000256" key="9">
    <source>
        <dbReference type="ARBA" id="ARBA00023201"/>
    </source>
</evidence>
<dbReference type="InterPro" id="IPR006153">
    <property type="entry name" value="Cation/H_exchanger_TM"/>
</dbReference>
<organism evidence="12 13">
    <name type="scientific">Falsarthrobacter nasiphocae</name>
    <dbReference type="NCBI Taxonomy" id="189863"/>
    <lineage>
        <taxon>Bacteria</taxon>
        <taxon>Bacillati</taxon>
        <taxon>Actinomycetota</taxon>
        <taxon>Actinomycetes</taxon>
        <taxon>Micrococcales</taxon>
        <taxon>Micrococcaceae</taxon>
        <taxon>Falsarthrobacter</taxon>
    </lineage>
</organism>
<keyword evidence="6 10" id="KW-0915">Sodium</keyword>
<gene>
    <name evidence="12" type="ORF">J2S35_000991</name>
</gene>
<dbReference type="PANTHER" id="PTHR10110">
    <property type="entry name" value="SODIUM/HYDROGEN EXCHANGER"/>
    <property type="match status" value="1"/>
</dbReference>
<evidence type="ECO:0000256" key="10">
    <source>
        <dbReference type="RuleBase" id="RU366002"/>
    </source>
</evidence>
<dbReference type="GO" id="GO:0051453">
    <property type="term" value="P:regulation of intracellular pH"/>
    <property type="evidence" value="ECO:0007669"/>
    <property type="project" value="TreeGrafter"/>
</dbReference>
<dbReference type="RefSeq" id="WP_309850526.1">
    <property type="nucleotide sequence ID" value="NZ_JAVDUI010000001.1"/>
</dbReference>
<evidence type="ECO:0000313" key="12">
    <source>
        <dbReference type="EMBL" id="MDR6892051.1"/>
    </source>
</evidence>
<feature type="transmembrane region" description="Helical" evidence="10">
    <location>
        <begin position="265"/>
        <end position="284"/>
    </location>
</feature>
<keyword evidence="8 10" id="KW-0472">Membrane</keyword>
<keyword evidence="10" id="KW-0050">Antiport</keyword>
<dbReference type="SUPFAM" id="SSF57850">
    <property type="entry name" value="RING/U-box"/>
    <property type="match status" value="1"/>
</dbReference>
<feature type="transmembrane region" description="Helical" evidence="10">
    <location>
        <begin position="86"/>
        <end position="107"/>
    </location>
</feature>
<evidence type="ECO:0000256" key="5">
    <source>
        <dbReference type="ARBA" id="ARBA00022989"/>
    </source>
</evidence>
<feature type="transmembrane region" description="Helical" evidence="10">
    <location>
        <begin position="177"/>
        <end position="200"/>
    </location>
</feature>
<comment type="subcellular location">
    <subcellularLocation>
        <location evidence="1 10">Cell membrane</location>
        <topology evidence="1 10">Multi-pass membrane protein</topology>
    </subcellularLocation>
</comment>
<evidence type="ECO:0000256" key="2">
    <source>
        <dbReference type="ARBA" id="ARBA00022448"/>
    </source>
</evidence>
<comment type="caution">
    <text evidence="12">The sequence shown here is derived from an EMBL/GenBank/DDBJ whole genome shotgun (WGS) entry which is preliminary data.</text>
</comment>
<evidence type="ECO:0000259" key="11">
    <source>
        <dbReference type="PROSITE" id="PS50271"/>
    </source>
</evidence>
<proteinExistence type="inferred from homology"/>
<keyword evidence="5 10" id="KW-1133">Transmembrane helix</keyword>
<feature type="transmembrane region" description="Helical" evidence="10">
    <location>
        <begin position="31"/>
        <end position="50"/>
    </location>
</feature>
<evidence type="ECO:0000256" key="1">
    <source>
        <dbReference type="ARBA" id="ARBA00004651"/>
    </source>
</evidence>
<evidence type="ECO:0000256" key="7">
    <source>
        <dbReference type="ARBA" id="ARBA00023065"/>
    </source>
</evidence>
<dbReference type="EMBL" id="JAVDUI010000001">
    <property type="protein sequence ID" value="MDR6892051.1"/>
    <property type="molecule type" value="Genomic_DNA"/>
</dbReference>
<feature type="transmembrane region" description="Helical" evidence="10">
    <location>
        <begin position="6"/>
        <end position="24"/>
    </location>
</feature>
<dbReference type="PANTHER" id="PTHR10110:SF86">
    <property type="entry name" value="SODIUM_HYDROGEN EXCHANGER 7"/>
    <property type="match status" value="1"/>
</dbReference>
<feature type="transmembrane region" description="Helical" evidence="10">
    <location>
        <begin position="56"/>
        <end position="74"/>
    </location>
</feature>
<keyword evidence="3 10" id="KW-1003">Cell membrane</keyword>
<dbReference type="Proteomes" id="UP001247307">
    <property type="component" value="Unassembled WGS sequence"/>
</dbReference>
<evidence type="ECO:0000313" key="13">
    <source>
        <dbReference type="Proteomes" id="UP001247307"/>
    </source>
</evidence>
<comment type="similarity">
    <text evidence="10">Belongs to the monovalent cation:proton antiporter 1 (CPA1) transporter (TC 2.A.36) family.</text>
</comment>
<evidence type="ECO:0000256" key="6">
    <source>
        <dbReference type="ARBA" id="ARBA00023053"/>
    </source>
</evidence>
<sequence>MHLVQVLMTLVAVVVVVLMARPLGERSGVNAALILTVLGIGVSFLPFVHVEALEPELVLLVILPPILYAAAVNVSLPDFRAEIKPIIRLSVGLVVFTAFVTGLIAWWLLPIGFAAALALGAVVGPPDAVAAMAIGKKLGLPRRVMTLLEGESLLNDATALVLLTTAISAISQQASPGGVALGFLISVGGGILIGVVVGFLVNKVHTLTNDTTIATGVSLITPWLAFVPAEEIHASGVLAVVIAGLVIGHKAPVVQTASARLAQSVNWRTISFLLEHSVFFLIGLQASQIVEGVHDAHHDTASTWIAVVVIYLGVVAARFVWVFSSYLGFFGRHRRGQQNLSWQQAFVLSFAGMRGVVTLASVFLIPEDTPYRDVIVLAALFVTVASLLVQGLSMPWVVRKLGVVGAGVRSEILQEAHIIQRLAVTGKKRLDEVAAADGKPENESDQAVIDRLDTLNQVLANRVWERLGRQSDGEAPSHLYRRYRLEMIKAQRAEALTMGNERSVDYEVLQKVLAGLDVEEAGLESAEAAETLEPEADDQVMTDRCVHLVDTDGWDPAPLSDVCEDCEAEGLTPVHLRLCMQCGYVGCCDSSPGEHMTKHFKESGHPVLRSFEPGEAWRWCNVDHLLS</sequence>
<feature type="domain" description="UBP-type" evidence="11">
    <location>
        <begin position="543"/>
        <end position="627"/>
    </location>
</feature>
<keyword evidence="7 10" id="KW-0406">Ion transport</keyword>
<keyword evidence="4 10" id="KW-0812">Transmembrane</keyword>
<keyword evidence="13" id="KW-1185">Reference proteome</keyword>
<dbReference type="GO" id="GO:0015385">
    <property type="term" value="F:sodium:proton antiporter activity"/>
    <property type="evidence" value="ECO:0007669"/>
    <property type="project" value="InterPro"/>
</dbReference>
<feature type="transmembrane region" description="Helical" evidence="10">
    <location>
        <begin position="113"/>
        <end position="133"/>
    </location>
</feature>
<evidence type="ECO:0000256" key="4">
    <source>
        <dbReference type="ARBA" id="ARBA00022692"/>
    </source>
</evidence>
<evidence type="ECO:0000256" key="3">
    <source>
        <dbReference type="ARBA" id="ARBA00022475"/>
    </source>
</evidence>
<feature type="transmembrane region" description="Helical" evidence="10">
    <location>
        <begin position="232"/>
        <end position="253"/>
    </location>
</feature>
<dbReference type="AlphaFoldDB" id="A0AAE3YHW0"/>
<dbReference type="Gene3D" id="3.30.40.10">
    <property type="entry name" value="Zinc/RING finger domain, C3HC4 (zinc finger)"/>
    <property type="match status" value="1"/>
</dbReference>
<dbReference type="InterPro" id="IPR013083">
    <property type="entry name" value="Znf_RING/FYVE/PHD"/>
</dbReference>
<accession>A0AAE3YHW0</accession>
<feature type="transmembrane region" description="Helical" evidence="10">
    <location>
        <begin position="304"/>
        <end position="324"/>
    </location>
</feature>
<evidence type="ECO:0000256" key="8">
    <source>
        <dbReference type="ARBA" id="ARBA00023136"/>
    </source>
</evidence>
<reference evidence="12" key="1">
    <citation type="submission" date="2023-07" db="EMBL/GenBank/DDBJ databases">
        <title>Sequencing the genomes of 1000 actinobacteria strains.</title>
        <authorList>
            <person name="Klenk H.-P."/>
        </authorList>
    </citation>
    <scope>NUCLEOTIDE SEQUENCE</scope>
    <source>
        <strain evidence="12">DSM 13988</strain>
    </source>
</reference>
<keyword evidence="9 10" id="KW-0739">Sodium transport</keyword>
<dbReference type="GO" id="GO:0005886">
    <property type="term" value="C:plasma membrane"/>
    <property type="evidence" value="ECO:0007669"/>
    <property type="project" value="UniProtKB-SubCell"/>
</dbReference>
<dbReference type="InterPro" id="IPR004705">
    <property type="entry name" value="Cation/H_exchanger_CPA1_bac"/>
</dbReference>
<dbReference type="GO" id="GO:0098719">
    <property type="term" value="P:sodium ion import across plasma membrane"/>
    <property type="evidence" value="ECO:0007669"/>
    <property type="project" value="TreeGrafter"/>
</dbReference>
<keyword evidence="2 10" id="KW-0813">Transport</keyword>
<dbReference type="InterPro" id="IPR018422">
    <property type="entry name" value="Cation/H_exchanger_CPA1"/>
</dbReference>
<feature type="transmembrane region" description="Helical" evidence="10">
    <location>
        <begin position="345"/>
        <end position="365"/>
    </location>
</feature>
<dbReference type="Gene3D" id="6.10.140.1330">
    <property type="match status" value="1"/>
</dbReference>
<dbReference type="GO" id="GO:0015386">
    <property type="term" value="F:potassium:proton antiporter activity"/>
    <property type="evidence" value="ECO:0007669"/>
    <property type="project" value="TreeGrafter"/>
</dbReference>
<protein>
    <submittedName>
        <fullName evidence="12">CPA1 family monovalent cation:H+ antiporter</fullName>
    </submittedName>
</protein>